<proteinExistence type="predicted"/>
<evidence type="ECO:0000313" key="2">
    <source>
        <dbReference type="EMBL" id="GMF53383.1"/>
    </source>
</evidence>
<dbReference type="Pfam" id="PF17921">
    <property type="entry name" value="Integrase_H2C2"/>
    <property type="match status" value="1"/>
</dbReference>
<gene>
    <name evidence="2" type="ORF">Pfra01_002206000</name>
</gene>
<reference evidence="2" key="1">
    <citation type="submission" date="2023-04" db="EMBL/GenBank/DDBJ databases">
        <title>Phytophthora fragariaefolia NBRC 109709.</title>
        <authorList>
            <person name="Ichikawa N."/>
            <person name="Sato H."/>
            <person name="Tonouchi N."/>
        </authorList>
    </citation>
    <scope>NUCLEOTIDE SEQUENCE</scope>
    <source>
        <strain evidence="2">NBRC 109709</strain>
    </source>
</reference>
<dbReference type="EMBL" id="BSXT01003270">
    <property type="protein sequence ID" value="GMF53383.1"/>
    <property type="molecule type" value="Genomic_DNA"/>
</dbReference>
<accession>A0A9W6Y5F5</accession>
<dbReference type="Proteomes" id="UP001165121">
    <property type="component" value="Unassembled WGS sequence"/>
</dbReference>
<dbReference type="OrthoDB" id="8042447at2759"/>
<sequence length="156" mass="17960">MQKVSIGVFAGGMINLQKHIRRAQATEKVILNSLLQKKNPAVADAENFIFSEVENLVFYNLNGTSRIWIPSDNEEVQNAVLWELHDNALCGHPGIEKTIRAVQEKFYWRSMVRRITQYIKFVRHVRELREELERDLASYVHSGYLPQGGNPLALIL</sequence>
<dbReference type="InterPro" id="IPR041588">
    <property type="entry name" value="Integrase_H2C2"/>
</dbReference>
<name>A0A9W6Y5F5_9STRA</name>
<evidence type="ECO:0000259" key="1">
    <source>
        <dbReference type="Pfam" id="PF17921"/>
    </source>
</evidence>
<dbReference type="AlphaFoldDB" id="A0A9W6Y5F5"/>
<evidence type="ECO:0000313" key="3">
    <source>
        <dbReference type="Proteomes" id="UP001165121"/>
    </source>
</evidence>
<keyword evidence="3" id="KW-1185">Reference proteome</keyword>
<feature type="domain" description="Integrase zinc-binding" evidence="1">
    <location>
        <begin position="74"/>
        <end position="120"/>
    </location>
</feature>
<comment type="caution">
    <text evidence="2">The sequence shown here is derived from an EMBL/GenBank/DDBJ whole genome shotgun (WGS) entry which is preliminary data.</text>
</comment>
<organism evidence="2 3">
    <name type="scientific">Phytophthora fragariaefolia</name>
    <dbReference type="NCBI Taxonomy" id="1490495"/>
    <lineage>
        <taxon>Eukaryota</taxon>
        <taxon>Sar</taxon>
        <taxon>Stramenopiles</taxon>
        <taxon>Oomycota</taxon>
        <taxon>Peronosporomycetes</taxon>
        <taxon>Peronosporales</taxon>
        <taxon>Peronosporaceae</taxon>
        <taxon>Phytophthora</taxon>
    </lineage>
</organism>
<dbReference type="Gene3D" id="1.10.340.70">
    <property type="match status" value="1"/>
</dbReference>
<protein>
    <submittedName>
        <fullName evidence="2">Unnamed protein product</fullName>
    </submittedName>
</protein>